<protein>
    <submittedName>
        <fullName evidence="4">EAL domain-containing protein</fullName>
    </submittedName>
</protein>
<dbReference type="Gene3D" id="3.20.20.450">
    <property type="entry name" value="EAL domain"/>
    <property type="match status" value="1"/>
</dbReference>
<organism evidence="4 5">
    <name type="scientific">Vibrio algarum</name>
    <dbReference type="NCBI Taxonomy" id="3020714"/>
    <lineage>
        <taxon>Bacteria</taxon>
        <taxon>Pseudomonadati</taxon>
        <taxon>Pseudomonadota</taxon>
        <taxon>Gammaproteobacteria</taxon>
        <taxon>Vibrionales</taxon>
        <taxon>Vibrionaceae</taxon>
        <taxon>Vibrio</taxon>
    </lineage>
</organism>
<dbReference type="Gene3D" id="3.30.70.270">
    <property type="match status" value="1"/>
</dbReference>
<sequence>MRLDLRETLSVNIVIFIASTILFACIANLIWLNTLAHISKEQRSHLNLVHRSTQTLLESQQSLLQAIGTQAFILNKRTVSTKLGISHLDEVQRSNSVVNYLLLMDNKGRTKLTTTNISNQSSEFSDWLKDSYQDLYSIASKQHQLVIGRTHVFDDTTIVIPIAKSIYDSQERLVGVVLAGLKLSNQSILSYGIGKDAETRTGILRSDGFWQVLLGNEVVPDYFEKRLSQSELDKLRDANYSLDAQSAITTFYQLLFGDRLVSSQKTLMYEELTKSLYIVDINSRSVIKVFLFDLLPVAGAFLFFNIVTGTLTYVSYKRQMKANTSLQQQAMYDSLTSLPNGLFLRKVISEWMDDKKAKRNFSLLYVDIDNFKTVNVSHGQEFGDRILVLVAQRLDRLIQNDSLLVRQAGNGFVFLSDSIDEMVLENYSQDILYALSIPFMVEKNTFLLGGSIGIASYPQHGETLDELLSSAELALREAKKSMNMALVFTSEMEINNRYKMRVEQRLRQAIKQKSPYVVYQPQLDSTGQLYGVEVLVRWTDEELGEVSPTSFIAIAESSGLIVALGELVLSKAFRELEQIQKRQDTKFQISLNVSIRQFMSENFVEGLKRRIVMYNLDPAYITLEITENVFIEDLEKMKPIFDELRAYSIKISLDDFGTGYSSLSMLTEIKLDELKIDKNFVDNIHIDPQSLTMVKNIIAIGKNYNMSVLAEGVETIDQKEMLKRCGCDAFQGYFYSKPIMFYELEEYIKTFCGNDNVIRMTNSQMKYNK</sequence>
<dbReference type="CDD" id="cd01949">
    <property type="entry name" value="GGDEF"/>
    <property type="match status" value="1"/>
</dbReference>
<dbReference type="RefSeq" id="WP_272140508.1">
    <property type="nucleotide sequence ID" value="NZ_JAQLOI010000003.1"/>
</dbReference>
<dbReference type="InterPro" id="IPR043128">
    <property type="entry name" value="Rev_trsase/Diguanyl_cyclase"/>
</dbReference>
<feature type="domain" description="EAL" evidence="2">
    <location>
        <begin position="499"/>
        <end position="752"/>
    </location>
</feature>
<dbReference type="Pfam" id="PF00563">
    <property type="entry name" value="EAL"/>
    <property type="match status" value="1"/>
</dbReference>
<dbReference type="InterPro" id="IPR001633">
    <property type="entry name" value="EAL_dom"/>
</dbReference>
<dbReference type="CDD" id="cd18773">
    <property type="entry name" value="PDC1_HK_sensor"/>
    <property type="match status" value="1"/>
</dbReference>
<dbReference type="SMART" id="SM00052">
    <property type="entry name" value="EAL"/>
    <property type="match status" value="1"/>
</dbReference>
<dbReference type="InterPro" id="IPR029787">
    <property type="entry name" value="Nucleotide_cyclase"/>
</dbReference>
<dbReference type="PANTHER" id="PTHR33121:SF71">
    <property type="entry name" value="OXYGEN SENSOR PROTEIN DOSP"/>
    <property type="match status" value="1"/>
</dbReference>
<dbReference type="PROSITE" id="PS50887">
    <property type="entry name" value="GGDEF"/>
    <property type="match status" value="1"/>
</dbReference>
<dbReference type="SMART" id="SM00267">
    <property type="entry name" value="GGDEF"/>
    <property type="match status" value="1"/>
</dbReference>
<evidence type="ECO:0000259" key="3">
    <source>
        <dbReference type="PROSITE" id="PS50887"/>
    </source>
</evidence>
<keyword evidence="5" id="KW-1185">Reference proteome</keyword>
<name>A0ABT4YXF5_9VIBR</name>
<evidence type="ECO:0000259" key="2">
    <source>
        <dbReference type="PROSITE" id="PS50883"/>
    </source>
</evidence>
<gene>
    <name evidence="4" type="ORF">PGX00_21735</name>
</gene>
<proteinExistence type="predicted"/>
<dbReference type="InterPro" id="IPR000160">
    <property type="entry name" value="GGDEF_dom"/>
</dbReference>
<accession>A0ABT4YXF5</accession>
<dbReference type="CDD" id="cd01948">
    <property type="entry name" value="EAL"/>
    <property type="match status" value="1"/>
</dbReference>
<dbReference type="PROSITE" id="PS51257">
    <property type="entry name" value="PROKAR_LIPOPROTEIN"/>
    <property type="match status" value="1"/>
</dbReference>
<dbReference type="InterPro" id="IPR050706">
    <property type="entry name" value="Cyclic-di-GMP_PDE-like"/>
</dbReference>
<dbReference type="SUPFAM" id="SSF55073">
    <property type="entry name" value="Nucleotide cyclase"/>
    <property type="match status" value="1"/>
</dbReference>
<dbReference type="Pfam" id="PF00990">
    <property type="entry name" value="GGDEF"/>
    <property type="match status" value="1"/>
</dbReference>
<feature type="transmembrane region" description="Helical" evidence="1">
    <location>
        <begin position="12"/>
        <end position="32"/>
    </location>
</feature>
<feature type="transmembrane region" description="Helical" evidence="1">
    <location>
        <begin position="294"/>
        <end position="316"/>
    </location>
</feature>
<evidence type="ECO:0000313" key="4">
    <source>
        <dbReference type="EMBL" id="MDB1126145.1"/>
    </source>
</evidence>
<dbReference type="Proteomes" id="UP001210678">
    <property type="component" value="Unassembled WGS sequence"/>
</dbReference>
<dbReference type="NCBIfam" id="TIGR00254">
    <property type="entry name" value="GGDEF"/>
    <property type="match status" value="1"/>
</dbReference>
<dbReference type="InterPro" id="IPR035919">
    <property type="entry name" value="EAL_sf"/>
</dbReference>
<evidence type="ECO:0000313" key="5">
    <source>
        <dbReference type="Proteomes" id="UP001210678"/>
    </source>
</evidence>
<dbReference type="PANTHER" id="PTHR33121">
    <property type="entry name" value="CYCLIC DI-GMP PHOSPHODIESTERASE PDEF"/>
    <property type="match status" value="1"/>
</dbReference>
<evidence type="ECO:0000256" key="1">
    <source>
        <dbReference type="SAM" id="Phobius"/>
    </source>
</evidence>
<comment type="caution">
    <text evidence="4">The sequence shown here is derived from an EMBL/GenBank/DDBJ whole genome shotgun (WGS) entry which is preliminary data.</text>
</comment>
<keyword evidence="1" id="KW-0472">Membrane</keyword>
<reference evidence="4 5" key="1">
    <citation type="submission" date="2023-01" db="EMBL/GenBank/DDBJ databases">
        <title>Vibrio sp. KJ40-1 sp.nov, isolated from marine algae.</title>
        <authorList>
            <person name="Butt M."/>
            <person name="Kim J.M.J."/>
            <person name="Jeon C.O.C."/>
        </authorList>
    </citation>
    <scope>NUCLEOTIDE SEQUENCE [LARGE SCALE GENOMIC DNA]</scope>
    <source>
        <strain evidence="4 5">KJ40-1</strain>
    </source>
</reference>
<keyword evidence="1" id="KW-1133">Transmembrane helix</keyword>
<dbReference type="PROSITE" id="PS50883">
    <property type="entry name" value="EAL"/>
    <property type="match status" value="1"/>
</dbReference>
<keyword evidence="1" id="KW-0812">Transmembrane</keyword>
<dbReference type="SUPFAM" id="SSF141868">
    <property type="entry name" value="EAL domain-like"/>
    <property type="match status" value="1"/>
</dbReference>
<dbReference type="EMBL" id="JAQLOI010000003">
    <property type="protein sequence ID" value="MDB1126145.1"/>
    <property type="molecule type" value="Genomic_DNA"/>
</dbReference>
<feature type="domain" description="GGDEF" evidence="3">
    <location>
        <begin position="359"/>
        <end position="491"/>
    </location>
</feature>